<evidence type="ECO:0000256" key="1">
    <source>
        <dbReference type="ARBA" id="ARBA00023239"/>
    </source>
</evidence>
<dbReference type="AlphaFoldDB" id="A0A368LJP6"/>
<evidence type="ECO:0000313" key="4">
    <source>
        <dbReference type="Proteomes" id="UP000252479"/>
    </source>
</evidence>
<comment type="caution">
    <text evidence="3">The sequence shown here is derived from an EMBL/GenBank/DDBJ whole genome shotgun (WGS) entry which is preliminary data.</text>
</comment>
<dbReference type="PROSITE" id="PS00163">
    <property type="entry name" value="FUMARATE_LYASES"/>
    <property type="match status" value="1"/>
</dbReference>
<dbReference type="SMART" id="SM00998">
    <property type="entry name" value="ADSL_C"/>
    <property type="match status" value="1"/>
</dbReference>
<dbReference type="Proteomes" id="UP000252479">
    <property type="component" value="Unassembled WGS sequence"/>
</dbReference>
<keyword evidence="4" id="KW-1185">Reference proteome</keyword>
<dbReference type="SUPFAM" id="SSF48557">
    <property type="entry name" value="L-aspartase-like"/>
    <property type="match status" value="1"/>
</dbReference>
<dbReference type="Gene3D" id="1.20.200.10">
    <property type="entry name" value="Fumarase/aspartase (Central domain)"/>
    <property type="match status" value="1"/>
</dbReference>
<protein>
    <submittedName>
        <fullName evidence="3">Adenylosuccinate lyase family protein</fullName>
    </submittedName>
</protein>
<organism evidence="3 4">
    <name type="scientific">Vibrio casei</name>
    <dbReference type="NCBI Taxonomy" id="673372"/>
    <lineage>
        <taxon>Bacteria</taxon>
        <taxon>Pseudomonadati</taxon>
        <taxon>Pseudomonadota</taxon>
        <taxon>Gammaproteobacteria</taxon>
        <taxon>Vibrionales</taxon>
        <taxon>Vibrionaceae</taxon>
        <taxon>Vibrio</taxon>
    </lineage>
</organism>
<proteinExistence type="predicted"/>
<dbReference type="CDD" id="cd01597">
    <property type="entry name" value="pCLME"/>
    <property type="match status" value="1"/>
</dbReference>
<dbReference type="InterPro" id="IPR020557">
    <property type="entry name" value="Fumarate_lyase_CS"/>
</dbReference>
<dbReference type="PANTHER" id="PTHR43172:SF1">
    <property type="entry name" value="ADENYLOSUCCINATE LYASE"/>
    <property type="match status" value="1"/>
</dbReference>
<dbReference type="PRINTS" id="PR00145">
    <property type="entry name" value="ARGSUCLYASE"/>
</dbReference>
<evidence type="ECO:0000313" key="3">
    <source>
        <dbReference type="EMBL" id="RCS70979.1"/>
    </source>
</evidence>
<dbReference type="PANTHER" id="PTHR43172">
    <property type="entry name" value="ADENYLOSUCCINATE LYASE"/>
    <property type="match status" value="1"/>
</dbReference>
<dbReference type="PRINTS" id="PR00149">
    <property type="entry name" value="FUMRATELYASE"/>
</dbReference>
<keyword evidence="1 3" id="KW-0456">Lyase</keyword>
<reference evidence="3 4" key="1">
    <citation type="journal article" date="2017" name="Elife">
        <title>Extensive horizontal gene transfer in cheese-associated bacteria.</title>
        <authorList>
            <person name="Bonham K.S."/>
            <person name="Wolfe B.E."/>
            <person name="Dutton R.J."/>
        </authorList>
    </citation>
    <scope>NUCLEOTIDE SEQUENCE [LARGE SCALE GENOMIC DNA]</scope>
    <source>
        <strain evidence="3 4">JB196</strain>
    </source>
</reference>
<dbReference type="Pfam" id="PF00206">
    <property type="entry name" value="Lyase_1"/>
    <property type="match status" value="1"/>
</dbReference>
<dbReference type="InterPro" id="IPR022761">
    <property type="entry name" value="Fumarate_lyase_N"/>
</dbReference>
<dbReference type="InterPro" id="IPR008948">
    <property type="entry name" value="L-Aspartase-like"/>
</dbReference>
<dbReference type="EMBL" id="QPGL01000002">
    <property type="protein sequence ID" value="RCS70979.1"/>
    <property type="molecule type" value="Genomic_DNA"/>
</dbReference>
<dbReference type="Pfam" id="PF10397">
    <property type="entry name" value="ADSL_C"/>
    <property type="match status" value="1"/>
</dbReference>
<dbReference type="Gene3D" id="1.10.275.10">
    <property type="entry name" value="Fumarase/aspartase (N-terminal domain)"/>
    <property type="match status" value="1"/>
</dbReference>
<dbReference type="InterPro" id="IPR024083">
    <property type="entry name" value="Fumarase/histidase_N"/>
</dbReference>
<dbReference type="GO" id="GO:0044208">
    <property type="term" value="P:'de novo' AMP biosynthetic process"/>
    <property type="evidence" value="ECO:0007669"/>
    <property type="project" value="TreeGrafter"/>
</dbReference>
<dbReference type="InterPro" id="IPR000362">
    <property type="entry name" value="Fumarate_lyase_fam"/>
</dbReference>
<dbReference type="GO" id="GO:0004018">
    <property type="term" value="F:N6-(1,2-dicarboxyethyl)AMP AMP-lyase (fumarate-forming) activity"/>
    <property type="evidence" value="ECO:0007669"/>
    <property type="project" value="TreeGrafter"/>
</dbReference>
<feature type="domain" description="Adenylosuccinate lyase C-terminal" evidence="2">
    <location>
        <begin position="366"/>
        <end position="444"/>
    </location>
</feature>
<dbReference type="InterPro" id="IPR019468">
    <property type="entry name" value="AdenyloSucc_lyase_C"/>
</dbReference>
<accession>A0A368LJP6</accession>
<name>A0A368LJP6_9VIBR</name>
<evidence type="ECO:0000259" key="2">
    <source>
        <dbReference type="SMART" id="SM00998"/>
    </source>
</evidence>
<dbReference type="GO" id="GO:0070626">
    <property type="term" value="F:(S)-2-(5-amino-1-(5-phospho-D-ribosyl)imidazole-4-carboxamido) succinate lyase (fumarate-forming) activity"/>
    <property type="evidence" value="ECO:0007669"/>
    <property type="project" value="TreeGrafter"/>
</dbReference>
<dbReference type="Gene3D" id="1.10.40.30">
    <property type="entry name" value="Fumarase/aspartase (C-terminal domain)"/>
    <property type="match status" value="1"/>
</dbReference>
<gene>
    <name evidence="3" type="ORF">CIK83_15870</name>
</gene>
<sequence>MMGDNSSVFDSQLYSSLFTQKEMKSIWTDANLIREWVKFEVTIAQVQADLGIIPKEAATAITEACQTFKPDWQRLAQDTESVGMAIKPLVDQICDHGNSWVKQYLHWGCTTQDLLDTSLAMRLKSSLILVRKQLVDLGDELAAMASEHQDTVCVARTNSMDALPSTWGLQVSSYLTELSRHLTRLDEIYPRAITGLYGGAVGNFSSIGTQGLVVRKALFAALELNEPQGLNNGSLDHVAEVIQFFALVHGSLCRIANDVETMGRASIAEVREGESGGGSSTMPHKANPRASNMIQTLSRMGWMYASSAPNMMDQQDLRSASMRVLSWSLVPESALCVSTALERAQRLIGHLVVNKQQMLANFSASRHFIMSEAMMMVLAQKIGRDQGYKLMKEVLVCANGSQSFIDLVREDRAINQALTKQEIAVACDPLNYLGCNQQLISEALAQFEQVKNR</sequence>
<dbReference type="GO" id="GO:0005829">
    <property type="term" value="C:cytosol"/>
    <property type="evidence" value="ECO:0007669"/>
    <property type="project" value="TreeGrafter"/>
</dbReference>